<dbReference type="SUPFAM" id="SSF56219">
    <property type="entry name" value="DNase I-like"/>
    <property type="match status" value="1"/>
</dbReference>
<dbReference type="InterPro" id="IPR036691">
    <property type="entry name" value="Endo/exonu/phosph_ase_sf"/>
</dbReference>
<name>A0ABN9LGL6_9NEOB</name>
<dbReference type="InterPro" id="IPR051336">
    <property type="entry name" value="RhoGEF_Guanine_NuclExch_SF"/>
</dbReference>
<evidence type="ECO:0000256" key="2">
    <source>
        <dbReference type="SAM" id="MobiDB-lite"/>
    </source>
</evidence>
<dbReference type="PANTHER" id="PTHR22826">
    <property type="entry name" value="RHO GUANINE EXCHANGE FACTOR-RELATED"/>
    <property type="match status" value="1"/>
</dbReference>
<keyword evidence="5" id="KW-1185">Reference proteome</keyword>
<gene>
    <name evidence="4" type="ORF">RIMI_LOCUS9059026</name>
</gene>
<evidence type="ECO:0000313" key="5">
    <source>
        <dbReference type="Proteomes" id="UP001176940"/>
    </source>
</evidence>
<dbReference type="EMBL" id="CAUEEQ010018493">
    <property type="protein sequence ID" value="CAJ0940904.1"/>
    <property type="molecule type" value="Genomic_DNA"/>
</dbReference>
<protein>
    <recommendedName>
        <fullName evidence="3">SOS1/NGEF-like PH domain-containing protein</fullName>
    </recommendedName>
</protein>
<evidence type="ECO:0000313" key="4">
    <source>
        <dbReference type="EMBL" id="CAJ0940904.1"/>
    </source>
</evidence>
<dbReference type="Gene3D" id="2.30.29.30">
    <property type="entry name" value="Pleckstrin-homology domain (PH domain)/Phosphotyrosine-binding domain (PTB)"/>
    <property type="match status" value="1"/>
</dbReference>
<sequence length="326" mass="36365">MAHTNHVIAPSDLNVTARGCGRHSAAVESGQISCLGIEDSVDNDPSKFALTSRGTDRSLMRYTLQASSADIRMAWVRDIGQILESQRNFLNGKVVLGQVLFLVAKVLSYFYRYEDIVLPSSCSAQVHIAEQVLHTLDEVRALKRSLANKMDTLELMVLEHNYDMVGISETWLDESHDWAVNLQGYSLFRNDRTDKRGRESPKIMEATENILIKQIDEAATQGEVIIMGDFNYPEIDWGTETCSSSKALQSPIEYQRRESKSNSLGRSSNSSMMDTSRGGLRPHSSASMDRNKVPNLKSYNSSLPSLYLPSNPRESRLGSKVGLKVL</sequence>
<dbReference type="Proteomes" id="UP001176940">
    <property type="component" value="Unassembled WGS sequence"/>
</dbReference>
<evidence type="ECO:0000256" key="1">
    <source>
        <dbReference type="ARBA" id="ARBA00022658"/>
    </source>
</evidence>
<dbReference type="Gene3D" id="3.60.10.10">
    <property type="entry name" value="Endonuclease/exonuclease/phosphatase"/>
    <property type="match status" value="1"/>
</dbReference>
<reference evidence="4" key="1">
    <citation type="submission" date="2023-07" db="EMBL/GenBank/DDBJ databases">
        <authorList>
            <person name="Stuckert A."/>
        </authorList>
    </citation>
    <scope>NUCLEOTIDE SEQUENCE</scope>
</reference>
<feature type="compositionally biased region" description="Low complexity" evidence="2">
    <location>
        <begin position="294"/>
        <end position="312"/>
    </location>
</feature>
<feature type="compositionally biased region" description="Low complexity" evidence="2">
    <location>
        <begin position="261"/>
        <end position="271"/>
    </location>
</feature>
<keyword evidence="1" id="KW-0344">Guanine-nucleotide releasing factor</keyword>
<comment type="caution">
    <text evidence="4">The sequence shown here is derived from an EMBL/GenBank/DDBJ whole genome shotgun (WGS) entry which is preliminary data.</text>
</comment>
<organism evidence="4 5">
    <name type="scientific">Ranitomeya imitator</name>
    <name type="common">mimic poison frog</name>
    <dbReference type="NCBI Taxonomy" id="111125"/>
    <lineage>
        <taxon>Eukaryota</taxon>
        <taxon>Metazoa</taxon>
        <taxon>Chordata</taxon>
        <taxon>Craniata</taxon>
        <taxon>Vertebrata</taxon>
        <taxon>Euteleostomi</taxon>
        <taxon>Amphibia</taxon>
        <taxon>Batrachia</taxon>
        <taxon>Anura</taxon>
        <taxon>Neobatrachia</taxon>
        <taxon>Hyloidea</taxon>
        <taxon>Dendrobatidae</taxon>
        <taxon>Dendrobatinae</taxon>
        <taxon>Ranitomeya</taxon>
    </lineage>
</organism>
<dbReference type="SUPFAM" id="SSF50729">
    <property type="entry name" value="PH domain-like"/>
    <property type="match status" value="1"/>
</dbReference>
<evidence type="ECO:0000259" key="3">
    <source>
        <dbReference type="Pfam" id="PF22697"/>
    </source>
</evidence>
<proteinExistence type="predicted"/>
<dbReference type="Pfam" id="PF22697">
    <property type="entry name" value="SOS1_NGEF_PH"/>
    <property type="match status" value="1"/>
</dbReference>
<dbReference type="InterPro" id="IPR011993">
    <property type="entry name" value="PH-like_dom_sf"/>
</dbReference>
<dbReference type="PANTHER" id="PTHR22826:SF210">
    <property type="entry name" value="RHO GUANINE NUCLEOTIDE EXCHANGE FACTOR (GEF) 25B-RELATED"/>
    <property type="match status" value="1"/>
</dbReference>
<feature type="region of interest" description="Disordered" evidence="2">
    <location>
        <begin position="248"/>
        <end position="326"/>
    </location>
</feature>
<dbReference type="InterPro" id="IPR055251">
    <property type="entry name" value="SOS1_NGEF_PH"/>
</dbReference>
<accession>A0ABN9LGL6</accession>
<feature type="domain" description="SOS1/NGEF-like PH" evidence="3">
    <location>
        <begin position="31"/>
        <end position="82"/>
    </location>
</feature>